<dbReference type="Gene3D" id="3.30.40.10">
    <property type="entry name" value="Zinc/RING finger domain, C3HC4 (zinc finger)"/>
    <property type="match status" value="1"/>
</dbReference>
<dbReference type="InterPro" id="IPR002885">
    <property type="entry name" value="PPR_rpt"/>
</dbReference>
<dbReference type="GO" id="GO:0090385">
    <property type="term" value="P:phagosome-lysosome fusion"/>
    <property type="evidence" value="ECO:0007669"/>
    <property type="project" value="TreeGrafter"/>
</dbReference>
<keyword evidence="1" id="KW-0479">Metal-binding</keyword>
<keyword evidence="3" id="KW-0862">Zinc</keyword>
<dbReference type="InterPro" id="IPR017455">
    <property type="entry name" value="Znf_FYVE-rel"/>
</dbReference>
<protein>
    <submittedName>
        <fullName evidence="9">Putative basic-leucine zipper transcription factor</fullName>
    </submittedName>
</protein>
<dbReference type="InterPro" id="IPR013083">
    <property type="entry name" value="Znf_RING/FYVE/PHD"/>
</dbReference>
<dbReference type="GO" id="GO:1903426">
    <property type="term" value="P:regulation of reactive oxygen species biosynthetic process"/>
    <property type="evidence" value="ECO:0007669"/>
    <property type="project" value="TreeGrafter"/>
</dbReference>
<dbReference type="InterPro" id="IPR011990">
    <property type="entry name" value="TPR-like_helical_dom_sf"/>
</dbReference>
<evidence type="ECO:0000259" key="8">
    <source>
        <dbReference type="PROSITE" id="PS50178"/>
    </source>
</evidence>
<dbReference type="GO" id="GO:0000285">
    <property type="term" value="F:1-phosphatidylinositol-3-phosphate 5-kinase activity"/>
    <property type="evidence" value="ECO:0007669"/>
    <property type="project" value="InterPro"/>
</dbReference>
<proteinExistence type="predicted"/>
<dbReference type="GO" id="GO:0031410">
    <property type="term" value="C:cytoplasmic vesicle"/>
    <property type="evidence" value="ECO:0007669"/>
    <property type="project" value="TreeGrafter"/>
</dbReference>
<dbReference type="GO" id="GO:0008270">
    <property type="term" value="F:zinc ion binding"/>
    <property type="evidence" value="ECO:0007669"/>
    <property type="project" value="UniProtKB-KW"/>
</dbReference>
<name>A0A151ZBE1_TIELA</name>
<evidence type="ECO:0000256" key="3">
    <source>
        <dbReference type="ARBA" id="ARBA00022833"/>
    </source>
</evidence>
<evidence type="ECO:0000256" key="2">
    <source>
        <dbReference type="ARBA" id="ARBA00022771"/>
    </source>
</evidence>
<dbReference type="GO" id="GO:0052810">
    <property type="term" value="F:1-phosphatidylinositol-5-kinase activity"/>
    <property type="evidence" value="ECO:0007669"/>
    <property type="project" value="TreeGrafter"/>
</dbReference>
<dbReference type="SUPFAM" id="SSF50729">
    <property type="entry name" value="PH domain-like"/>
    <property type="match status" value="1"/>
</dbReference>
<keyword evidence="2 4" id="KW-0863">Zinc-finger</keyword>
<dbReference type="InterPro" id="IPR011993">
    <property type="entry name" value="PH-like_dom_sf"/>
</dbReference>
<dbReference type="Pfam" id="PF00169">
    <property type="entry name" value="PH"/>
    <property type="match status" value="1"/>
</dbReference>
<dbReference type="Gene3D" id="1.25.40.10">
    <property type="entry name" value="Tetratricopeptide repeat domain"/>
    <property type="match status" value="1"/>
</dbReference>
<dbReference type="SUPFAM" id="SSF57903">
    <property type="entry name" value="FYVE/PHD zinc finger"/>
    <property type="match status" value="1"/>
</dbReference>
<feature type="region of interest" description="Disordered" evidence="6">
    <location>
        <begin position="1168"/>
        <end position="1192"/>
    </location>
</feature>
<dbReference type="Proteomes" id="UP000076078">
    <property type="component" value="Unassembled WGS sequence"/>
</dbReference>
<feature type="domain" description="FYVE-type" evidence="8">
    <location>
        <begin position="1220"/>
        <end position="1278"/>
    </location>
</feature>
<evidence type="ECO:0000259" key="7">
    <source>
        <dbReference type="PROSITE" id="PS50003"/>
    </source>
</evidence>
<evidence type="ECO:0000313" key="9">
    <source>
        <dbReference type="EMBL" id="KYQ91267.1"/>
    </source>
</evidence>
<evidence type="ECO:0000313" key="10">
    <source>
        <dbReference type="Proteomes" id="UP000076078"/>
    </source>
</evidence>
<accession>A0A151ZBE1</accession>
<dbReference type="SMART" id="SM00233">
    <property type="entry name" value="PH"/>
    <property type="match status" value="1"/>
</dbReference>
<dbReference type="InterPro" id="IPR043548">
    <property type="entry name" value="PIKfyve"/>
</dbReference>
<evidence type="ECO:0000256" key="4">
    <source>
        <dbReference type="PROSITE-ProRule" id="PRU00091"/>
    </source>
</evidence>
<dbReference type="InterPro" id="IPR001849">
    <property type="entry name" value="PH_domain"/>
</dbReference>
<dbReference type="PROSITE" id="PS50178">
    <property type="entry name" value="ZF_FYVE"/>
    <property type="match status" value="1"/>
</dbReference>
<dbReference type="InParanoid" id="A0A151ZBE1"/>
<dbReference type="SMART" id="SM00064">
    <property type="entry name" value="FYVE"/>
    <property type="match status" value="1"/>
</dbReference>
<dbReference type="PANTHER" id="PTHR46715">
    <property type="entry name" value="1-PHOSPHATIDYLINOSITOL 3-PHOSPHATE 5-KINASE"/>
    <property type="match status" value="1"/>
</dbReference>
<evidence type="ECO:0000256" key="5">
    <source>
        <dbReference type="PROSITE-ProRule" id="PRU00708"/>
    </source>
</evidence>
<dbReference type="OrthoDB" id="23602at2759"/>
<organism evidence="9 10">
    <name type="scientific">Tieghemostelium lacteum</name>
    <name type="common">Slime mold</name>
    <name type="synonym">Dictyostelium lacteum</name>
    <dbReference type="NCBI Taxonomy" id="361077"/>
    <lineage>
        <taxon>Eukaryota</taxon>
        <taxon>Amoebozoa</taxon>
        <taxon>Evosea</taxon>
        <taxon>Eumycetozoa</taxon>
        <taxon>Dictyostelia</taxon>
        <taxon>Dictyosteliales</taxon>
        <taxon>Raperosteliaceae</taxon>
        <taxon>Tieghemostelium</taxon>
    </lineage>
</organism>
<reference evidence="9 10" key="1">
    <citation type="submission" date="2015-12" db="EMBL/GenBank/DDBJ databases">
        <title>Dictyostelia acquired genes for synthesis and detection of signals that induce cell-type specialization by lateral gene transfer from prokaryotes.</title>
        <authorList>
            <person name="Gloeckner G."/>
            <person name="Schaap P."/>
        </authorList>
    </citation>
    <scope>NUCLEOTIDE SEQUENCE [LARGE SCALE GENOMIC DNA]</scope>
    <source>
        <strain evidence="9 10">TK</strain>
    </source>
</reference>
<dbReference type="PANTHER" id="PTHR46715:SF1">
    <property type="entry name" value="1-PHOSPHATIDYLINOSITOL 3-PHOSPHATE 5-KINASE"/>
    <property type="match status" value="1"/>
</dbReference>
<comment type="caution">
    <text evidence="9">The sequence shown here is derived from an EMBL/GenBank/DDBJ whole genome shotgun (WGS) entry which is preliminary data.</text>
</comment>
<dbReference type="Pfam" id="PF01363">
    <property type="entry name" value="FYVE"/>
    <property type="match status" value="1"/>
</dbReference>
<keyword evidence="10" id="KW-1185">Reference proteome</keyword>
<dbReference type="PROSITE" id="PS50003">
    <property type="entry name" value="PH_DOMAIN"/>
    <property type="match status" value="1"/>
</dbReference>
<feature type="domain" description="PH" evidence="7">
    <location>
        <begin position="884"/>
        <end position="1069"/>
    </location>
</feature>
<dbReference type="Pfam" id="PF01535">
    <property type="entry name" value="PPR"/>
    <property type="match status" value="1"/>
</dbReference>
<dbReference type="Gene3D" id="2.30.29.30">
    <property type="entry name" value="Pleckstrin-homology domain (PH domain)/Phosphotyrosine-binding domain (PTB)"/>
    <property type="match status" value="1"/>
</dbReference>
<gene>
    <name evidence="9" type="ORF">DLAC_08203</name>
</gene>
<dbReference type="EMBL" id="LODT01000035">
    <property type="protein sequence ID" value="KYQ91267.1"/>
    <property type="molecule type" value="Genomic_DNA"/>
</dbReference>
<dbReference type="PROSITE" id="PS51375">
    <property type="entry name" value="PPR"/>
    <property type="match status" value="1"/>
</dbReference>
<dbReference type="GO" id="GO:0032438">
    <property type="term" value="P:melanosome organization"/>
    <property type="evidence" value="ECO:0007669"/>
    <property type="project" value="TreeGrafter"/>
</dbReference>
<dbReference type="InterPro" id="IPR000306">
    <property type="entry name" value="Znf_FYVE"/>
</dbReference>
<dbReference type="InterPro" id="IPR011011">
    <property type="entry name" value="Znf_FYVE_PHD"/>
</dbReference>
<dbReference type="GO" id="GO:0012506">
    <property type="term" value="C:vesicle membrane"/>
    <property type="evidence" value="ECO:0007669"/>
    <property type="project" value="TreeGrafter"/>
</dbReference>
<evidence type="ECO:0000256" key="6">
    <source>
        <dbReference type="SAM" id="MobiDB-lite"/>
    </source>
</evidence>
<feature type="repeat" description="PPR" evidence="5">
    <location>
        <begin position="410"/>
        <end position="444"/>
    </location>
</feature>
<evidence type="ECO:0000256" key="1">
    <source>
        <dbReference type="ARBA" id="ARBA00022723"/>
    </source>
</evidence>
<dbReference type="NCBIfam" id="TIGR00756">
    <property type="entry name" value="PPR"/>
    <property type="match status" value="1"/>
</dbReference>
<sequence length="1295" mass="151379">MITKSFKSLNNINHRLYSTGLISTNIYNNEPQQPQQQQQQHQNSKRNKKKQQINFFNLTTSHEDSKNIEKKSSINKSNSILKVMSNKLKQKFVKQVKNLDDQLELEQFNKERKEILAKERSNMQYKLEDVDALLKNPKNHQNIPMSNLKHVFGKYPMKSLAILKKNLKHEVYGKEDMDQMYDWIKNTKYFLEHDVSETFLKYYSETADNAKLMAIIERFEDNEIEFTAETFHIILNHFTEKEEHNMIHYWLKKLLSNQHSYIISDANNMHILEYLVRAYLCVDDIPKSMEYFDMLMKRAKKHPLFNLFEVMKLITTKLCEKKKYDHCLHFLKNYIHTQPSYLNSVNFTEAVSQLWENNINIKVHIIDHLTDLNLFQVQHYKNMIGHFLEKNEVDRAQTVYGYYLQKHTPTFLMYNVFIRHYVDHGNVEDSMSILEQMYQNGIISDIVIDFCVMELCQRVGDLQALNKAIDYLFFNEKTWKKISFLLVYSQINGYTQIYNIIQSKLLHPGLDRHLVSLVTNQIIRDYLRMNKYEMALRWFGDRVVMYKLIPNRHTLDFFQIHHINQQDGADKTDLVNFWLRKRQQFALPPPDLDMIKESFLQLDVISIMENIDKFTPTGQLKLKFSKLGTPQPTAEQLQLYRMSQIDKHIAIHDNSATDYALNSYYQKRDVNSIYNELVKYMKNDVIPKGDILIRSILIIAENDVKKYKDLLSVASATMRCILFNDKLFAMVLKKDIDNGVKLLSTINKELWRQSSWTWDAIIIGLLNKGHLKLASLLIRRATSFHKTLNTIEIQEAIDTHFTKKYVDDSTIDFINYNFLWKLNRASRYKLDNVDIDETSEETRVETKTAVEDHINSMKSTTKSRQETPQKEGSLFDRVHHYSSDPPLQGWIIKQGEYVKSWKRRWMCIEGDTLNYYTSEDKGELKGKIKLKDIIEIKLENDGHPHNPPNIRASVDLSHSTGNLDHFNSSTGSLSDQMKRSSVNLSSSMSGTRSIGSAVTTTTLTSSSGGLSSSFSTTHFTSGNKVSTSSLHLIKEWIFSIKVPDRIYQFKTLSETDLHYWIQGLKNIQLEIALEQSSIRENQRLSKKLSLDQNDILRNELFYLRQECKEIKKQLIQTRDSYSTELTEIKTLIKVLKSKYEEYVSFKDLEVKTLKSQCNIQQQQINNLNNINNHSNSTTTTTTTTTTNNNPRTTSITSIKPISDLNGNNSSVKELALWYPDEFCSSCTRCKANFTFFRRKHHCRQCGKIFCSKCAKKSCNVSGYTEKVRVCEDCCNEIQLRFTKSNSISSTMTLSN</sequence>